<dbReference type="PANTHER" id="PTHR43477">
    <property type="entry name" value="DIHYDROANTICAPSIN 7-DEHYDROGENASE"/>
    <property type="match status" value="1"/>
</dbReference>
<dbReference type="PATRIC" id="fig|84531.8.peg.4194"/>
<dbReference type="Proteomes" id="UP000060787">
    <property type="component" value="Chromosome"/>
</dbReference>
<dbReference type="CDD" id="cd11731">
    <property type="entry name" value="Lin1944_like_SDR_c"/>
    <property type="match status" value="1"/>
</dbReference>
<name>A0A0S2FFJ4_LYSAN</name>
<keyword evidence="2" id="KW-0560">Oxidoreductase</keyword>
<dbReference type="NCBIfam" id="NF005754">
    <property type="entry name" value="PRK07578.1"/>
    <property type="match status" value="1"/>
</dbReference>
<dbReference type="PRINTS" id="PR00081">
    <property type="entry name" value="GDHRDH"/>
</dbReference>
<evidence type="ECO:0008006" key="5">
    <source>
        <dbReference type="Google" id="ProtNLM"/>
    </source>
</evidence>
<dbReference type="RefSeq" id="WP_057919075.1">
    <property type="nucleotide sequence ID" value="NZ_CP011129.1"/>
</dbReference>
<evidence type="ECO:0000313" key="3">
    <source>
        <dbReference type="EMBL" id="ALN82303.1"/>
    </source>
</evidence>
<comment type="similarity">
    <text evidence="1">Belongs to the short-chain dehydrogenases/reductases (SDR) family.</text>
</comment>
<dbReference type="STRING" id="84531.LA76x_4186"/>
<accession>A0A0S2FFJ4</accession>
<dbReference type="SUPFAM" id="SSF51735">
    <property type="entry name" value="NAD(P)-binding Rossmann-fold domains"/>
    <property type="match status" value="1"/>
</dbReference>
<organism evidence="3 4">
    <name type="scientific">Lysobacter antibioticus</name>
    <dbReference type="NCBI Taxonomy" id="84531"/>
    <lineage>
        <taxon>Bacteria</taxon>
        <taxon>Pseudomonadati</taxon>
        <taxon>Pseudomonadota</taxon>
        <taxon>Gammaproteobacteria</taxon>
        <taxon>Lysobacterales</taxon>
        <taxon>Lysobacteraceae</taxon>
        <taxon>Lysobacter</taxon>
    </lineage>
</organism>
<reference evidence="3 4" key="1">
    <citation type="journal article" date="2015" name="BMC Genomics">
        <title>Comparative genomics and metabolic profiling of the genus Lysobacter.</title>
        <authorList>
            <person name="de Bruijn I."/>
            <person name="Cheng X."/>
            <person name="de Jager V."/>
            <person name="Exposito R.G."/>
            <person name="Watrous J."/>
            <person name="Patel N."/>
            <person name="Postma J."/>
            <person name="Dorrestein P.C."/>
            <person name="Kobayashi D."/>
            <person name="Raaijmakers J.M."/>
        </authorList>
    </citation>
    <scope>NUCLEOTIDE SEQUENCE [LARGE SCALE GENOMIC DNA]</scope>
    <source>
        <strain evidence="3 4">76</strain>
    </source>
</reference>
<sequence length="199" mass="21168">MKILIVGASGTLGRAVAERLAPQHEILAAGRSSADYPVDITDDASVEALFRRTGKLDAIVSTAGVLHFGPLETMRPADFALGLNDKLLGQVRLALLGQHHLNDGGSITLTTGIVAEEPIRSGANASAVNNAIEGFVRGAAFELRRDLRINAVSPNVLTESWEAYGAFFPGFEPVTATRAALAYQRSVEGIQSGRVFKVW</sequence>
<dbReference type="PANTHER" id="PTHR43477:SF1">
    <property type="entry name" value="DIHYDROANTICAPSIN 7-DEHYDROGENASE"/>
    <property type="match status" value="1"/>
</dbReference>
<protein>
    <recommendedName>
        <fullName evidence="5">Short chain dehydrogenase</fullName>
    </recommendedName>
</protein>
<dbReference type="Gene3D" id="3.40.50.720">
    <property type="entry name" value="NAD(P)-binding Rossmann-like Domain"/>
    <property type="match status" value="1"/>
</dbReference>
<evidence type="ECO:0000313" key="4">
    <source>
        <dbReference type="Proteomes" id="UP000060787"/>
    </source>
</evidence>
<dbReference type="InterPro" id="IPR051122">
    <property type="entry name" value="SDR_DHRS6-like"/>
</dbReference>
<evidence type="ECO:0000256" key="1">
    <source>
        <dbReference type="ARBA" id="ARBA00006484"/>
    </source>
</evidence>
<dbReference type="GO" id="GO:0016491">
    <property type="term" value="F:oxidoreductase activity"/>
    <property type="evidence" value="ECO:0007669"/>
    <property type="project" value="UniProtKB-KW"/>
</dbReference>
<proteinExistence type="inferred from homology"/>
<dbReference type="InterPro" id="IPR002347">
    <property type="entry name" value="SDR_fam"/>
</dbReference>
<keyword evidence="4" id="KW-1185">Reference proteome</keyword>
<dbReference type="InterPro" id="IPR036291">
    <property type="entry name" value="NAD(P)-bd_dom_sf"/>
</dbReference>
<dbReference type="Pfam" id="PF13561">
    <property type="entry name" value="adh_short_C2"/>
    <property type="match status" value="1"/>
</dbReference>
<dbReference type="KEGG" id="lab:LA76x_4186"/>
<gene>
    <name evidence="3" type="ORF">LA76x_4186</name>
</gene>
<dbReference type="eggNOG" id="COG1028">
    <property type="taxonomic scope" value="Bacteria"/>
</dbReference>
<dbReference type="AlphaFoldDB" id="A0A0S2FFJ4"/>
<evidence type="ECO:0000256" key="2">
    <source>
        <dbReference type="ARBA" id="ARBA00023002"/>
    </source>
</evidence>
<dbReference type="EMBL" id="CP011129">
    <property type="protein sequence ID" value="ALN82303.1"/>
    <property type="molecule type" value="Genomic_DNA"/>
</dbReference>